<dbReference type="AlphaFoldDB" id="A0A512M9E1"/>
<organism evidence="1 2">
    <name type="scientific">Brevifollis gellanilyticus</name>
    <dbReference type="NCBI Taxonomy" id="748831"/>
    <lineage>
        <taxon>Bacteria</taxon>
        <taxon>Pseudomonadati</taxon>
        <taxon>Verrucomicrobiota</taxon>
        <taxon>Verrucomicrobiia</taxon>
        <taxon>Verrucomicrobiales</taxon>
        <taxon>Verrucomicrobiaceae</taxon>
    </lineage>
</organism>
<name>A0A512M9E1_9BACT</name>
<dbReference type="EMBL" id="BKAG01000016">
    <property type="protein sequence ID" value="GEP43339.1"/>
    <property type="molecule type" value="Genomic_DNA"/>
</dbReference>
<reference evidence="1 2" key="1">
    <citation type="submission" date="2019-07" db="EMBL/GenBank/DDBJ databases">
        <title>Whole genome shotgun sequence of Brevifollis gellanilyticus NBRC 108608.</title>
        <authorList>
            <person name="Hosoyama A."/>
            <person name="Uohara A."/>
            <person name="Ohji S."/>
            <person name="Ichikawa N."/>
        </authorList>
    </citation>
    <scope>NUCLEOTIDE SEQUENCE [LARGE SCALE GENOMIC DNA]</scope>
    <source>
        <strain evidence="1 2">NBRC 108608</strain>
    </source>
</reference>
<comment type="caution">
    <text evidence="1">The sequence shown here is derived from an EMBL/GenBank/DDBJ whole genome shotgun (WGS) entry which is preliminary data.</text>
</comment>
<accession>A0A512M9E1</accession>
<evidence type="ECO:0000313" key="1">
    <source>
        <dbReference type="EMBL" id="GEP43339.1"/>
    </source>
</evidence>
<keyword evidence="2" id="KW-1185">Reference proteome</keyword>
<dbReference type="Proteomes" id="UP000321577">
    <property type="component" value="Unassembled WGS sequence"/>
</dbReference>
<dbReference type="RefSeq" id="WP_146850916.1">
    <property type="nucleotide sequence ID" value="NZ_BKAG01000016.1"/>
</dbReference>
<sequence>MNNLADALVYAVAYINLAPGDDDCGALESIMGFLHGATRDELQAVREALERAVKAEEASGSPRLDVLNAYNELRDSLQSE</sequence>
<gene>
    <name evidence="1" type="ORF">BGE01nite_26300</name>
</gene>
<protein>
    <submittedName>
        <fullName evidence="1">Uncharacterized protein</fullName>
    </submittedName>
</protein>
<proteinExistence type="predicted"/>
<evidence type="ECO:0000313" key="2">
    <source>
        <dbReference type="Proteomes" id="UP000321577"/>
    </source>
</evidence>